<dbReference type="Proteomes" id="UP001207408">
    <property type="component" value="Unassembled WGS sequence"/>
</dbReference>
<protein>
    <submittedName>
        <fullName evidence="1">Uncharacterized protein</fullName>
    </submittedName>
</protein>
<evidence type="ECO:0000313" key="1">
    <source>
        <dbReference type="EMBL" id="MCW3807785.1"/>
    </source>
</evidence>
<proteinExistence type="predicted"/>
<sequence>MQKYLCVGLFLVFAFVFGESKMEARKFTGYIITNQNDTVNGFIKHFVFNRRTGGFVFNGFDPEWHFIEVAFKESLTDHYDVFKPGQIKEYGFYCRNQLYIFRTKIVIKKSLVTKESHRKHFLQLISSGDGYEVYKHQVYLDRCEWNLTCHHPFYEYYYCRNGERLTRIWGR</sequence>
<accession>A0AAE3SLD8</accession>
<dbReference type="EMBL" id="JAPDPI010000061">
    <property type="protein sequence ID" value="MCW3807785.1"/>
    <property type="molecule type" value="Genomic_DNA"/>
</dbReference>
<keyword evidence="2" id="KW-1185">Reference proteome</keyword>
<gene>
    <name evidence="1" type="ORF">OM074_19305</name>
</gene>
<reference evidence="1" key="1">
    <citation type="submission" date="2022-10" db="EMBL/GenBank/DDBJ databases">
        <authorList>
            <person name="Yu W.X."/>
        </authorList>
    </citation>
    <scope>NUCLEOTIDE SEQUENCE</scope>
    <source>
        <strain evidence="1">D04</strain>
    </source>
</reference>
<evidence type="ECO:0000313" key="2">
    <source>
        <dbReference type="Proteomes" id="UP001207408"/>
    </source>
</evidence>
<comment type="caution">
    <text evidence="1">The sequence shown here is derived from an EMBL/GenBank/DDBJ whole genome shotgun (WGS) entry which is preliminary data.</text>
</comment>
<dbReference type="RefSeq" id="WP_301202249.1">
    <property type="nucleotide sequence ID" value="NZ_JAPDPI010000061.1"/>
</dbReference>
<dbReference type="AlphaFoldDB" id="A0AAE3SLD8"/>
<organism evidence="1 2">
    <name type="scientific">Plebeiibacterium marinum</name>
    <dbReference type="NCBI Taxonomy" id="2992111"/>
    <lineage>
        <taxon>Bacteria</taxon>
        <taxon>Pseudomonadati</taxon>
        <taxon>Bacteroidota</taxon>
        <taxon>Bacteroidia</taxon>
        <taxon>Marinilabiliales</taxon>
        <taxon>Marinilabiliaceae</taxon>
        <taxon>Plebeiibacterium</taxon>
    </lineage>
</organism>
<name>A0AAE3SLD8_9BACT</name>